<protein>
    <submittedName>
        <fullName evidence="2">Glycogenin-2</fullName>
    </submittedName>
</protein>
<dbReference type="Proteomes" id="UP000700334">
    <property type="component" value="Unassembled WGS sequence"/>
</dbReference>
<keyword evidence="3" id="KW-1185">Reference proteome</keyword>
<dbReference type="Gene3D" id="3.90.550.10">
    <property type="entry name" value="Spore Coat Polysaccharide Biosynthesis Protein SpsA, Chain A"/>
    <property type="match status" value="1"/>
</dbReference>
<gene>
    <name evidence="2" type="ORF">J0S82_000507</name>
</gene>
<dbReference type="EMBL" id="JAGFMF010011766">
    <property type="protein sequence ID" value="KAG8513687.1"/>
    <property type="molecule type" value="Genomic_DNA"/>
</dbReference>
<accession>A0A8J6A7S4</accession>
<dbReference type="InterPro" id="IPR029044">
    <property type="entry name" value="Nucleotide-diphossugar_trans"/>
</dbReference>
<dbReference type="AlphaFoldDB" id="A0A8J6A7S4"/>
<comment type="caution">
    <text evidence="2">The sequence shown here is derived from an EMBL/GenBank/DDBJ whole genome shotgun (WGS) entry which is preliminary data.</text>
</comment>
<dbReference type="SUPFAM" id="SSF53448">
    <property type="entry name" value="Nucleotide-diphospho-sugar transferases"/>
    <property type="match status" value="1"/>
</dbReference>
<feature type="region of interest" description="Disordered" evidence="1">
    <location>
        <begin position="136"/>
        <end position="176"/>
    </location>
</feature>
<reference evidence="2" key="1">
    <citation type="journal article" date="2021" name="Evol. Appl.">
        <title>The genome of the Pyrenean desman and the effects of bottlenecks and inbreeding on the genomic landscape of an endangered species.</title>
        <authorList>
            <person name="Escoda L."/>
            <person name="Castresana J."/>
        </authorList>
    </citation>
    <scope>NUCLEOTIDE SEQUENCE</scope>
    <source>
        <strain evidence="2">IBE-C5619</strain>
    </source>
</reference>
<organism evidence="2 3">
    <name type="scientific">Galemys pyrenaicus</name>
    <name type="common">Iberian desman</name>
    <name type="synonym">Pyrenean desman</name>
    <dbReference type="NCBI Taxonomy" id="202257"/>
    <lineage>
        <taxon>Eukaryota</taxon>
        <taxon>Metazoa</taxon>
        <taxon>Chordata</taxon>
        <taxon>Craniata</taxon>
        <taxon>Vertebrata</taxon>
        <taxon>Euteleostomi</taxon>
        <taxon>Mammalia</taxon>
        <taxon>Eutheria</taxon>
        <taxon>Laurasiatheria</taxon>
        <taxon>Eulipotyphla</taxon>
        <taxon>Talpidae</taxon>
        <taxon>Galemys</taxon>
    </lineage>
</organism>
<dbReference type="InterPro" id="IPR050587">
    <property type="entry name" value="GNT1/Glycosyltrans_8"/>
</dbReference>
<proteinExistence type="predicted"/>
<sequence>MARPAGADQGLLNSFFGGWATADIHTHLPFVYNLSSGCTYTYGPAFQRFGSCAKVVRFPGPAKPWLSQCSPQAGSALQDGVGPAGRHQLPFLGLWWQIYRRSILPLYEGLRPQAGAPSPAPTVCLSGVGVPRENSAHNGEGRCVNPGTVSSQPWPTEDASDRTSVADRAPPSPKRCHVKDVDLAAPVAALSLQERARAPSPEAGRRQWEEGRIDYLGKDAFTRIQEKLDRFLQ</sequence>
<evidence type="ECO:0000313" key="2">
    <source>
        <dbReference type="EMBL" id="KAG8513687.1"/>
    </source>
</evidence>
<dbReference type="OrthoDB" id="2014201at2759"/>
<dbReference type="PANTHER" id="PTHR11183">
    <property type="entry name" value="GLYCOGENIN SUBFAMILY MEMBER"/>
    <property type="match status" value="1"/>
</dbReference>
<evidence type="ECO:0000313" key="3">
    <source>
        <dbReference type="Proteomes" id="UP000700334"/>
    </source>
</evidence>
<evidence type="ECO:0000256" key="1">
    <source>
        <dbReference type="SAM" id="MobiDB-lite"/>
    </source>
</evidence>
<name>A0A8J6A7S4_GALPY</name>